<dbReference type="CDD" id="cd00075">
    <property type="entry name" value="HATPase"/>
    <property type="match status" value="1"/>
</dbReference>
<dbReference type="eggNOG" id="COG2205">
    <property type="taxonomic scope" value="Bacteria"/>
</dbReference>
<dbReference type="GO" id="GO:0030295">
    <property type="term" value="F:protein kinase activator activity"/>
    <property type="evidence" value="ECO:0007669"/>
    <property type="project" value="TreeGrafter"/>
</dbReference>
<accession>V4PL16</accession>
<keyword evidence="8" id="KW-0902">Two-component regulatory system</keyword>
<comment type="catalytic activity">
    <reaction evidence="1">
        <text>ATP + protein L-histidine = ADP + protein N-phospho-L-histidine.</text>
        <dbReference type="EC" id="2.7.13.3"/>
    </reaction>
</comment>
<dbReference type="PANTHER" id="PTHR42878">
    <property type="entry name" value="TWO-COMPONENT HISTIDINE KINASE"/>
    <property type="match status" value="1"/>
</dbReference>
<dbReference type="InterPro" id="IPR050351">
    <property type="entry name" value="BphY/WalK/GraS-like"/>
</dbReference>
<dbReference type="GO" id="GO:0000155">
    <property type="term" value="F:phosphorelay sensor kinase activity"/>
    <property type="evidence" value="ECO:0007669"/>
    <property type="project" value="InterPro"/>
</dbReference>
<dbReference type="PROSITE" id="PS50109">
    <property type="entry name" value="HIS_KIN"/>
    <property type="match status" value="1"/>
</dbReference>
<comment type="caution">
    <text evidence="10">The sequence shown here is derived from an EMBL/GenBank/DDBJ whole genome shotgun (WGS) entry which is preliminary data.</text>
</comment>
<evidence type="ECO:0000256" key="2">
    <source>
        <dbReference type="ARBA" id="ARBA00012438"/>
    </source>
</evidence>
<dbReference type="Proteomes" id="UP000017837">
    <property type="component" value="Unassembled WGS sequence"/>
</dbReference>
<dbReference type="InterPro" id="IPR036890">
    <property type="entry name" value="HATPase_C_sf"/>
</dbReference>
<dbReference type="GO" id="GO:0005524">
    <property type="term" value="F:ATP binding"/>
    <property type="evidence" value="ECO:0007669"/>
    <property type="project" value="UniProtKB-KW"/>
</dbReference>
<dbReference type="GO" id="GO:0007234">
    <property type="term" value="P:osmosensory signaling via phosphorelay pathway"/>
    <property type="evidence" value="ECO:0007669"/>
    <property type="project" value="TreeGrafter"/>
</dbReference>
<dbReference type="Gene3D" id="1.10.287.130">
    <property type="match status" value="1"/>
</dbReference>
<evidence type="ECO:0000256" key="3">
    <source>
        <dbReference type="ARBA" id="ARBA00022553"/>
    </source>
</evidence>
<evidence type="ECO:0000313" key="11">
    <source>
        <dbReference type="Proteomes" id="UP000017837"/>
    </source>
</evidence>
<proteinExistence type="predicted"/>
<evidence type="ECO:0000256" key="8">
    <source>
        <dbReference type="ARBA" id="ARBA00023012"/>
    </source>
</evidence>
<feature type="domain" description="Histidine kinase" evidence="9">
    <location>
        <begin position="157"/>
        <end position="376"/>
    </location>
</feature>
<keyword evidence="3" id="KW-0597">Phosphoprotein</keyword>
<dbReference type="CDD" id="cd00082">
    <property type="entry name" value="HisKA"/>
    <property type="match status" value="1"/>
</dbReference>
<dbReference type="EMBL" id="AWGB01000001">
    <property type="protein sequence ID" value="ESQ94657.1"/>
    <property type="molecule type" value="Genomic_DNA"/>
</dbReference>
<dbReference type="SUPFAM" id="SSF47384">
    <property type="entry name" value="Homodimeric domain of signal transducing histidine kinase"/>
    <property type="match status" value="1"/>
</dbReference>
<dbReference type="PANTHER" id="PTHR42878:SF7">
    <property type="entry name" value="SENSOR HISTIDINE KINASE GLRK"/>
    <property type="match status" value="1"/>
</dbReference>
<evidence type="ECO:0000313" key="10">
    <source>
        <dbReference type="EMBL" id="ESQ94657.1"/>
    </source>
</evidence>
<organism evidence="10 11">
    <name type="scientific">Asticcacaulis benevestitus DSM 16100 = ATCC BAA-896</name>
    <dbReference type="NCBI Taxonomy" id="1121022"/>
    <lineage>
        <taxon>Bacteria</taxon>
        <taxon>Pseudomonadati</taxon>
        <taxon>Pseudomonadota</taxon>
        <taxon>Alphaproteobacteria</taxon>
        <taxon>Caulobacterales</taxon>
        <taxon>Caulobacteraceae</taxon>
        <taxon>Asticcacaulis</taxon>
    </lineage>
</organism>
<evidence type="ECO:0000256" key="5">
    <source>
        <dbReference type="ARBA" id="ARBA00022741"/>
    </source>
</evidence>
<dbReference type="SUPFAM" id="SSF55874">
    <property type="entry name" value="ATPase domain of HSP90 chaperone/DNA topoisomerase II/histidine kinase"/>
    <property type="match status" value="1"/>
</dbReference>
<dbReference type="PRINTS" id="PR00344">
    <property type="entry name" value="BCTRLSENSOR"/>
</dbReference>
<dbReference type="InterPro" id="IPR005467">
    <property type="entry name" value="His_kinase_dom"/>
</dbReference>
<dbReference type="Pfam" id="PF00512">
    <property type="entry name" value="HisKA"/>
    <property type="match status" value="1"/>
</dbReference>
<dbReference type="RefSeq" id="WP_018081124.1">
    <property type="nucleotide sequence ID" value="NZ_AQWM01000004.1"/>
</dbReference>
<dbReference type="InterPro" id="IPR036097">
    <property type="entry name" value="HisK_dim/P_sf"/>
</dbReference>
<dbReference type="AlphaFoldDB" id="V4PL16"/>
<evidence type="ECO:0000256" key="1">
    <source>
        <dbReference type="ARBA" id="ARBA00000085"/>
    </source>
</evidence>
<protein>
    <recommendedName>
        <fullName evidence="2">histidine kinase</fullName>
        <ecNumber evidence="2">2.7.13.3</ecNumber>
    </recommendedName>
</protein>
<reference evidence="10 11" key="1">
    <citation type="journal article" date="2014" name="Nature">
        <title>Sequential evolution of bacterial morphology by co-option of a developmental regulator.</title>
        <authorList>
            <person name="Jiang C."/>
            <person name="Brown P.J."/>
            <person name="Ducret A."/>
            <person name="Brun Y.V."/>
        </authorList>
    </citation>
    <scope>NUCLEOTIDE SEQUENCE [LARGE SCALE GENOMIC DNA]</scope>
    <source>
        <strain evidence="10 11">DSM 16100</strain>
    </source>
</reference>
<dbReference type="PATRIC" id="fig|1121022.4.peg.150"/>
<dbReference type="STRING" id="1121022.GCA_000376105_01456"/>
<dbReference type="Pfam" id="PF02518">
    <property type="entry name" value="HATPase_c"/>
    <property type="match status" value="1"/>
</dbReference>
<keyword evidence="4" id="KW-0808">Transferase</keyword>
<dbReference type="SMART" id="SM00388">
    <property type="entry name" value="HisKA"/>
    <property type="match status" value="1"/>
</dbReference>
<dbReference type="InterPro" id="IPR004358">
    <property type="entry name" value="Sig_transdc_His_kin-like_C"/>
</dbReference>
<keyword evidence="5" id="KW-0547">Nucleotide-binding</keyword>
<keyword evidence="7" id="KW-0067">ATP-binding</keyword>
<dbReference type="OrthoDB" id="9795133at2"/>
<name>V4PL16_9CAUL</name>
<keyword evidence="6" id="KW-0418">Kinase</keyword>
<dbReference type="InterPro" id="IPR003661">
    <property type="entry name" value="HisK_dim/P_dom"/>
</dbReference>
<sequence>MRLPQFIRDNTELIVGEWETFARSLVPASDHMGPLALRNHIHQILAFVTADIESAQTDAEQVRKSHGEKPESLYPSAAEVHASLRFDGGFNMDQMVSEYRSLRASVIKLWQAAAPESGPEDMRDLIRFNEAIDQALTESICDYTKKMDLSRNLFLGILSHDLRNPLGAISMSAQLTMKIGALSERQTMLQSQISDSSFRATAIVSSLLDLTRARLGSGLPILREAMDIGFISNQLVDEMRVLHPNRDFVLTVSGDTTGDWDKARIGQVFSNLLGNAVQYGFRGAPITIRVEGMPREVVLSVHNEGVPISEDAIGTIFNALTRAPAPVDDTQRTPLTNLGLGLYISKEIVTAHGGKIWVTSSEREGTTFTAAFPRTVKTPD</sequence>
<evidence type="ECO:0000256" key="6">
    <source>
        <dbReference type="ARBA" id="ARBA00022777"/>
    </source>
</evidence>
<gene>
    <name evidence="10" type="ORF">ABENE_00765</name>
</gene>
<dbReference type="SMART" id="SM00387">
    <property type="entry name" value="HATPase_c"/>
    <property type="match status" value="1"/>
</dbReference>
<keyword evidence="11" id="KW-1185">Reference proteome</keyword>
<evidence type="ECO:0000259" key="9">
    <source>
        <dbReference type="PROSITE" id="PS50109"/>
    </source>
</evidence>
<dbReference type="GO" id="GO:0000156">
    <property type="term" value="F:phosphorelay response regulator activity"/>
    <property type="evidence" value="ECO:0007669"/>
    <property type="project" value="TreeGrafter"/>
</dbReference>
<dbReference type="InterPro" id="IPR003594">
    <property type="entry name" value="HATPase_dom"/>
</dbReference>
<evidence type="ECO:0000256" key="7">
    <source>
        <dbReference type="ARBA" id="ARBA00022840"/>
    </source>
</evidence>
<dbReference type="Gene3D" id="3.30.565.10">
    <property type="entry name" value="Histidine kinase-like ATPase, C-terminal domain"/>
    <property type="match status" value="1"/>
</dbReference>
<dbReference type="EC" id="2.7.13.3" evidence="2"/>
<evidence type="ECO:0000256" key="4">
    <source>
        <dbReference type="ARBA" id="ARBA00022679"/>
    </source>
</evidence>